<proteinExistence type="predicted"/>
<comment type="caution">
    <text evidence="1">The sequence shown here is derived from an EMBL/GenBank/DDBJ whole genome shotgun (WGS) entry which is preliminary data.</text>
</comment>
<keyword evidence="2" id="KW-1185">Reference proteome</keyword>
<dbReference type="Gene3D" id="3.30.70.1060">
    <property type="entry name" value="Dimeric alpha+beta barrel"/>
    <property type="match status" value="1"/>
</dbReference>
<name>A0A5C6RI11_9BACT</name>
<accession>A0A5C6RI11</accession>
<dbReference type="AlphaFoldDB" id="A0A5C6RI11"/>
<dbReference type="EMBL" id="VOOR01000049">
    <property type="protein sequence ID" value="TXB61684.1"/>
    <property type="molecule type" value="Genomic_DNA"/>
</dbReference>
<sequence>MIEFELPHAFDEEFMALIPKQRYIINTMLADGRVKAYSLAMDRSRLWVIMTGDSEFDVLEQIAQMPLSDYMDPDISELMFHNTSDAVMQFSLN</sequence>
<gene>
    <name evidence="1" type="ORF">FRY97_18010</name>
</gene>
<organism evidence="1 2">
    <name type="scientific">Phaeodactylibacter luteus</name>
    <dbReference type="NCBI Taxonomy" id="1564516"/>
    <lineage>
        <taxon>Bacteria</taxon>
        <taxon>Pseudomonadati</taxon>
        <taxon>Bacteroidota</taxon>
        <taxon>Saprospiria</taxon>
        <taxon>Saprospirales</taxon>
        <taxon>Haliscomenobacteraceae</taxon>
        <taxon>Phaeodactylibacter</taxon>
    </lineage>
</organism>
<dbReference type="Proteomes" id="UP000321580">
    <property type="component" value="Unassembled WGS sequence"/>
</dbReference>
<evidence type="ECO:0008006" key="3">
    <source>
        <dbReference type="Google" id="ProtNLM"/>
    </source>
</evidence>
<reference evidence="1 2" key="1">
    <citation type="submission" date="2019-08" db="EMBL/GenBank/DDBJ databases">
        <title>Genome of Phaeodactylibacter luteus.</title>
        <authorList>
            <person name="Bowman J.P."/>
        </authorList>
    </citation>
    <scope>NUCLEOTIDE SEQUENCE [LARGE SCALE GENOMIC DNA]</scope>
    <source>
        <strain evidence="1 2">KCTC 42180</strain>
    </source>
</reference>
<evidence type="ECO:0000313" key="2">
    <source>
        <dbReference type="Proteomes" id="UP000321580"/>
    </source>
</evidence>
<protein>
    <recommendedName>
        <fullName evidence="3">Muconolactone isomerase domain-containing protein</fullName>
    </recommendedName>
</protein>
<evidence type="ECO:0000313" key="1">
    <source>
        <dbReference type="EMBL" id="TXB61684.1"/>
    </source>
</evidence>
<dbReference type="OrthoDB" id="674301at2"/>